<keyword evidence="4 9" id="KW-0747">Spliceosome</keyword>
<keyword evidence="5 9" id="KW-0694">RNA-binding</keyword>
<dbReference type="GO" id="GO:0003729">
    <property type="term" value="F:mRNA binding"/>
    <property type="evidence" value="ECO:0007669"/>
    <property type="project" value="TreeGrafter"/>
</dbReference>
<dbReference type="EMBL" id="OOIN01000014">
    <property type="protein sequence ID" value="SPO26395.1"/>
    <property type="molecule type" value="Genomic_DNA"/>
</dbReference>
<dbReference type="Pfam" id="PF01423">
    <property type="entry name" value="LSM"/>
    <property type="match status" value="1"/>
</dbReference>
<organism evidence="11 12">
    <name type="scientific">Ustilago trichophora</name>
    <dbReference type="NCBI Taxonomy" id="86804"/>
    <lineage>
        <taxon>Eukaryota</taxon>
        <taxon>Fungi</taxon>
        <taxon>Dikarya</taxon>
        <taxon>Basidiomycota</taxon>
        <taxon>Ustilaginomycotina</taxon>
        <taxon>Ustilaginomycetes</taxon>
        <taxon>Ustilaginales</taxon>
        <taxon>Ustilaginaceae</taxon>
        <taxon>Ustilago</taxon>
    </lineage>
</organism>
<dbReference type="GO" id="GO:0046540">
    <property type="term" value="C:U4/U6 x U5 tri-snRNP complex"/>
    <property type="evidence" value="ECO:0007669"/>
    <property type="project" value="UniProtKB-UniRule"/>
</dbReference>
<dbReference type="SMART" id="SM00651">
    <property type="entry name" value="Sm"/>
    <property type="match status" value="1"/>
</dbReference>
<dbReference type="InterPro" id="IPR034103">
    <property type="entry name" value="Lsm8"/>
</dbReference>
<dbReference type="InterPro" id="IPR044642">
    <property type="entry name" value="PTHR15588"/>
</dbReference>
<dbReference type="PANTHER" id="PTHR15588:SF9">
    <property type="entry name" value="U6 SNRNA-ASSOCIATED SM-LIKE PROTEIN LSM8"/>
    <property type="match status" value="1"/>
</dbReference>
<evidence type="ECO:0000256" key="6">
    <source>
        <dbReference type="ARBA" id="ARBA00023187"/>
    </source>
</evidence>
<keyword evidence="3 9" id="KW-0507">mRNA processing</keyword>
<keyword evidence="8 9" id="KW-0687">Ribonucleoprotein</keyword>
<keyword evidence="6 9" id="KW-0508">mRNA splicing</keyword>
<evidence type="ECO:0000256" key="3">
    <source>
        <dbReference type="ARBA" id="ARBA00022664"/>
    </source>
</evidence>
<name>A0A5C3E8K1_9BASI</name>
<evidence type="ECO:0000259" key="10">
    <source>
        <dbReference type="PROSITE" id="PS52002"/>
    </source>
</evidence>
<dbReference type="InterPro" id="IPR047575">
    <property type="entry name" value="Sm"/>
</dbReference>
<comment type="similarity">
    <text evidence="2 9">Belongs to the snRNP Sm proteins family.</text>
</comment>
<feature type="domain" description="Sm" evidence="10">
    <location>
        <begin position="1"/>
        <end position="75"/>
    </location>
</feature>
<comment type="function">
    <text evidence="9">Plays role in pre-mRNA splicing as component of the U4/U6-U5 tri-snRNP complex that is involved in spliceosome assembly, and as component of the precatalytic spliceosome (spliceosome B complex). The heptameric LSM2-8 complex binds specifically to the 3'-terminal U-tract of U6 snRNA.</text>
</comment>
<accession>A0A5C3E8K1</accession>
<evidence type="ECO:0000256" key="4">
    <source>
        <dbReference type="ARBA" id="ARBA00022728"/>
    </source>
</evidence>
<evidence type="ECO:0000256" key="2">
    <source>
        <dbReference type="ARBA" id="ARBA00006850"/>
    </source>
</evidence>
<evidence type="ECO:0000313" key="11">
    <source>
        <dbReference type="EMBL" id="SPO26395.1"/>
    </source>
</evidence>
<dbReference type="InterPro" id="IPR001163">
    <property type="entry name" value="Sm_dom_euk/arc"/>
</dbReference>
<gene>
    <name evidence="9" type="primary">LSM8</name>
    <name evidence="11" type="ORF">UTRI_03984</name>
</gene>
<dbReference type="CDD" id="cd01727">
    <property type="entry name" value="LSm8"/>
    <property type="match status" value="1"/>
</dbReference>
<evidence type="ECO:0000313" key="12">
    <source>
        <dbReference type="Proteomes" id="UP000324022"/>
    </source>
</evidence>
<dbReference type="AlphaFoldDB" id="A0A5C3E8K1"/>
<keyword evidence="7 9" id="KW-0539">Nucleus</keyword>
<dbReference type="PANTHER" id="PTHR15588">
    <property type="entry name" value="LSM1"/>
    <property type="match status" value="1"/>
</dbReference>
<dbReference type="FunFam" id="2.30.30.100:FF:000027">
    <property type="entry name" value="U6 snRNA-associated Sm-like protein LSm8"/>
    <property type="match status" value="1"/>
</dbReference>
<proteinExistence type="inferred from homology"/>
<dbReference type="SUPFAM" id="SSF50182">
    <property type="entry name" value="Sm-like ribonucleoproteins"/>
    <property type="match status" value="1"/>
</dbReference>
<comment type="subunit">
    <text evidence="9">LSm subunits form a heteromer with a doughnut shape.</text>
</comment>
<evidence type="ECO:0000256" key="5">
    <source>
        <dbReference type="ARBA" id="ARBA00022884"/>
    </source>
</evidence>
<dbReference type="PROSITE" id="PS52002">
    <property type="entry name" value="SM"/>
    <property type="match status" value="1"/>
</dbReference>
<sequence length="96" mass="10329">MSALQQYTNNQVLVITQDGRTIIGTLSGSDSAGSIILSNSVERIFSTDEGVEEVALGLYVMRGDSICLVGLVDGEKDKATKWTEILAEPIAETRHT</sequence>
<evidence type="ECO:0000256" key="1">
    <source>
        <dbReference type="ARBA" id="ARBA00004123"/>
    </source>
</evidence>
<dbReference type="GO" id="GO:0071011">
    <property type="term" value="C:precatalytic spliceosome"/>
    <property type="evidence" value="ECO:0007669"/>
    <property type="project" value="TreeGrafter"/>
</dbReference>
<dbReference type="OrthoDB" id="10263346at2759"/>
<evidence type="ECO:0000256" key="7">
    <source>
        <dbReference type="ARBA" id="ARBA00023242"/>
    </source>
</evidence>
<keyword evidence="12" id="KW-1185">Reference proteome</keyword>
<dbReference type="Gene3D" id="2.30.30.100">
    <property type="match status" value="1"/>
</dbReference>
<dbReference type="Proteomes" id="UP000324022">
    <property type="component" value="Unassembled WGS sequence"/>
</dbReference>
<evidence type="ECO:0000256" key="8">
    <source>
        <dbReference type="ARBA" id="ARBA00023274"/>
    </source>
</evidence>
<evidence type="ECO:0000256" key="9">
    <source>
        <dbReference type="RuleBase" id="RU365048"/>
    </source>
</evidence>
<reference evidence="11 12" key="1">
    <citation type="submission" date="2018-03" db="EMBL/GenBank/DDBJ databases">
        <authorList>
            <person name="Guldener U."/>
        </authorList>
    </citation>
    <scope>NUCLEOTIDE SEQUENCE [LARGE SCALE GENOMIC DNA]</scope>
    <source>
        <strain evidence="11 12">NBRC100155</strain>
    </source>
</reference>
<dbReference type="GO" id="GO:0000398">
    <property type="term" value="P:mRNA splicing, via spliceosome"/>
    <property type="evidence" value="ECO:0007669"/>
    <property type="project" value="UniProtKB-UniRule"/>
</dbReference>
<dbReference type="InterPro" id="IPR010920">
    <property type="entry name" value="LSM_dom_sf"/>
</dbReference>
<protein>
    <recommendedName>
        <fullName evidence="9">LSM2-LSM8 complex subunit LSM8</fullName>
    </recommendedName>
</protein>
<comment type="subcellular location">
    <subcellularLocation>
        <location evidence="1 9">Nucleus</location>
    </subcellularLocation>
</comment>
<dbReference type="GO" id="GO:0005688">
    <property type="term" value="C:U6 snRNP"/>
    <property type="evidence" value="ECO:0007669"/>
    <property type="project" value="UniProtKB-UniRule"/>
</dbReference>